<sequence length="390" mass="44407">MQNSALSVSATVLLLLLLETGAHILIGMEVFGKIEMTYRRFYISPDVANRKPMFWGDFSKEAGRWRVANASHTAHDCMGNSIPWHSNSVGASDRERSIQKRDSSQKRVAILGDSFMEGMLVNAQYRLSNRLEAGTGHEHLNFAVNGSSPINYYLVYKNIAKRFEHDVVLIGLLPANDFQDYTPDQAYKLVEWPIYRPYWQGTYPAYSLKYSLTAIEQSISRNNRTTGGLLSVVDSVYSQLPIADRLKADILLNSGIFKIVQTLSARWLITKGRLTQYEQFPEANFLAMRYSLEQIVAEAKGRKVVLLSIPIQNDIEAIRNGHKNQLDGRLRKFCDQHHILFVPLLPHFLAYKGNVADLFVTCDGHWSKKGEQFVSDLLLQNRQYRSLLTN</sequence>
<protein>
    <recommendedName>
        <fullName evidence="3">SGNH hydrolase-type esterase domain-containing protein</fullName>
    </recommendedName>
</protein>
<dbReference type="SUPFAM" id="SSF52266">
    <property type="entry name" value="SGNH hydrolase"/>
    <property type="match status" value="1"/>
</dbReference>
<organism evidence="1 2">
    <name type="scientific">Spirosoma utsteinense</name>
    <dbReference type="NCBI Taxonomy" id="2585773"/>
    <lineage>
        <taxon>Bacteria</taxon>
        <taxon>Pseudomonadati</taxon>
        <taxon>Bacteroidota</taxon>
        <taxon>Cytophagia</taxon>
        <taxon>Cytophagales</taxon>
        <taxon>Cytophagaceae</taxon>
        <taxon>Spirosoma</taxon>
    </lineage>
</organism>
<dbReference type="Proteomes" id="UP000700732">
    <property type="component" value="Unassembled WGS sequence"/>
</dbReference>
<keyword evidence="2" id="KW-1185">Reference proteome</keyword>
<dbReference type="Gene3D" id="3.40.50.1110">
    <property type="entry name" value="SGNH hydrolase"/>
    <property type="match status" value="1"/>
</dbReference>
<accession>A0ABR6W8P6</accession>
<gene>
    <name evidence="1" type="ORF">FH603_3467</name>
</gene>
<dbReference type="EMBL" id="VFIA01000021">
    <property type="protein sequence ID" value="MBC3792951.1"/>
    <property type="molecule type" value="Genomic_DNA"/>
</dbReference>
<evidence type="ECO:0000313" key="2">
    <source>
        <dbReference type="Proteomes" id="UP000700732"/>
    </source>
</evidence>
<dbReference type="InterPro" id="IPR036514">
    <property type="entry name" value="SGNH_hydro_sf"/>
</dbReference>
<comment type="caution">
    <text evidence="1">The sequence shown here is derived from an EMBL/GenBank/DDBJ whole genome shotgun (WGS) entry which is preliminary data.</text>
</comment>
<evidence type="ECO:0000313" key="1">
    <source>
        <dbReference type="EMBL" id="MBC3792951.1"/>
    </source>
</evidence>
<reference evidence="1 2" key="1">
    <citation type="submission" date="2019-06" db="EMBL/GenBank/DDBJ databases">
        <title>Spirosoma utsteinense sp. nov. isolated from Antarctic ice-free soils.</title>
        <authorList>
            <person name="Tahon G."/>
        </authorList>
    </citation>
    <scope>NUCLEOTIDE SEQUENCE [LARGE SCALE GENOMIC DNA]</scope>
    <source>
        <strain evidence="1 2">LMG 31447</strain>
    </source>
</reference>
<proteinExistence type="predicted"/>
<name>A0ABR6W8P6_9BACT</name>
<evidence type="ECO:0008006" key="3">
    <source>
        <dbReference type="Google" id="ProtNLM"/>
    </source>
</evidence>
<dbReference type="RefSeq" id="WP_186738702.1">
    <property type="nucleotide sequence ID" value="NZ_VFIA01000021.1"/>
</dbReference>